<accession>A0AAI9X1W2</accession>
<dbReference type="CDD" id="cd00167">
    <property type="entry name" value="SANT"/>
    <property type="match status" value="1"/>
</dbReference>
<dbReference type="PROSITE" id="PS50090">
    <property type="entry name" value="MYB_LIKE"/>
    <property type="match status" value="1"/>
</dbReference>
<feature type="region of interest" description="Disordered" evidence="1">
    <location>
        <begin position="305"/>
        <end position="324"/>
    </location>
</feature>
<reference evidence="3" key="2">
    <citation type="journal article" date="2016" name="Fungal Biol.">
        <title>Ochratoxin A production by Penicillium thymicola.</title>
        <authorList>
            <person name="Nguyen H.D.T."/>
            <person name="McMullin D.R."/>
            <person name="Ponomareva E."/>
            <person name="Riley R."/>
            <person name="Pomraning K.R."/>
            <person name="Baker S.E."/>
            <person name="Seifert K.A."/>
        </authorList>
    </citation>
    <scope>NUCLEOTIDE SEQUENCE</scope>
    <source>
        <strain evidence="3">DAOM 180753</strain>
    </source>
</reference>
<proteinExistence type="predicted"/>
<evidence type="ECO:0000313" key="3">
    <source>
        <dbReference type="EMBL" id="KAJ9480911.1"/>
    </source>
</evidence>
<comment type="caution">
    <text evidence="3">The sequence shown here is derived from an EMBL/GenBank/DDBJ whole genome shotgun (WGS) entry which is preliminary data.</text>
</comment>
<feature type="region of interest" description="Disordered" evidence="1">
    <location>
        <begin position="38"/>
        <end position="73"/>
    </location>
</feature>
<dbReference type="Gene3D" id="1.10.10.60">
    <property type="entry name" value="Homeodomain-like"/>
    <property type="match status" value="1"/>
</dbReference>
<evidence type="ECO:0000313" key="4">
    <source>
        <dbReference type="Proteomes" id="UP001227192"/>
    </source>
</evidence>
<keyword evidence="4" id="KW-1185">Reference proteome</keyword>
<dbReference type="InterPro" id="IPR001005">
    <property type="entry name" value="SANT/Myb"/>
</dbReference>
<feature type="compositionally biased region" description="Low complexity" evidence="1">
    <location>
        <begin position="38"/>
        <end position="56"/>
    </location>
</feature>
<feature type="domain" description="Myb-like" evidence="2">
    <location>
        <begin position="343"/>
        <end position="390"/>
    </location>
</feature>
<dbReference type="EMBL" id="LACB01001017">
    <property type="protein sequence ID" value="KAJ9480911.1"/>
    <property type="molecule type" value="Genomic_DNA"/>
</dbReference>
<reference evidence="3" key="1">
    <citation type="submission" date="2015-06" db="EMBL/GenBank/DDBJ databases">
        <authorList>
            <person name="Nguyen H."/>
        </authorList>
    </citation>
    <scope>NUCLEOTIDE SEQUENCE</scope>
    <source>
        <strain evidence="3">DAOM 180753</strain>
    </source>
</reference>
<feature type="region of interest" description="Disordered" evidence="1">
    <location>
        <begin position="207"/>
        <end position="235"/>
    </location>
</feature>
<feature type="compositionally biased region" description="Polar residues" evidence="1">
    <location>
        <begin position="207"/>
        <end position="224"/>
    </location>
</feature>
<sequence>MSSDSFRLDSFRPWNPFQDKAQPLRDSLDICRYPSPISITASPPSNPSNSASTNPNFHFHKPERHPLPPRPPAEACLNYSLSQEINTRHQPAVQYQTLCVNPGVEAFGFDDILQLQDLPGSGDGDHPMMYDNIGPESQHPLDFESGDPELTCTTSQHSHVGDAGSSVLTSECYDATIDPAILGDYHFRDIEQTPARKDTCDVVAPSRSSDQTVRGRSMRPTSQRAMKPGRQRSKVNKVSVVVDNRHMNRTGRSTRANGAVKMSFSILRDQFSSLPVEEQLQFLSWLFHGALSRCLHASSSAGSESALGSISGEEETSTPPPAQPFAGANVVDIQHPGSRRGLPFLPEEDRLLVKLRKEDALTWSEVIKRFSQKFPGRSKGSIQVYWSTTLRKQLRS</sequence>
<feature type="compositionally biased region" description="Basic and acidic residues" evidence="1">
    <location>
        <begin position="1"/>
        <end position="10"/>
    </location>
</feature>
<dbReference type="AlphaFoldDB" id="A0AAI9X1W2"/>
<protein>
    <recommendedName>
        <fullName evidence="2">Myb-like domain-containing protein</fullName>
    </recommendedName>
</protein>
<name>A0AAI9X1W2_PENTH</name>
<evidence type="ECO:0000256" key="1">
    <source>
        <dbReference type="SAM" id="MobiDB-lite"/>
    </source>
</evidence>
<organism evidence="3 4">
    <name type="scientific">Penicillium thymicola</name>
    <dbReference type="NCBI Taxonomy" id="293382"/>
    <lineage>
        <taxon>Eukaryota</taxon>
        <taxon>Fungi</taxon>
        <taxon>Dikarya</taxon>
        <taxon>Ascomycota</taxon>
        <taxon>Pezizomycotina</taxon>
        <taxon>Eurotiomycetes</taxon>
        <taxon>Eurotiomycetidae</taxon>
        <taxon>Eurotiales</taxon>
        <taxon>Aspergillaceae</taxon>
        <taxon>Penicillium</taxon>
    </lineage>
</organism>
<feature type="region of interest" description="Disordered" evidence="1">
    <location>
        <begin position="1"/>
        <end position="21"/>
    </location>
</feature>
<gene>
    <name evidence="3" type="ORF">VN97_g12607</name>
</gene>
<dbReference type="Proteomes" id="UP001227192">
    <property type="component" value="Unassembled WGS sequence"/>
</dbReference>
<evidence type="ECO:0000259" key="2">
    <source>
        <dbReference type="PROSITE" id="PS50090"/>
    </source>
</evidence>